<feature type="region of interest" description="Disordered" evidence="15">
    <location>
        <begin position="977"/>
        <end position="1014"/>
    </location>
</feature>
<dbReference type="PROSITE" id="PS00108">
    <property type="entry name" value="PROTEIN_KINASE_ST"/>
    <property type="match status" value="1"/>
</dbReference>
<dbReference type="PROSITE" id="PS00018">
    <property type="entry name" value="EF_HAND_1"/>
    <property type="match status" value="3"/>
</dbReference>
<keyword evidence="9" id="KW-0106">Calcium</keyword>
<feature type="region of interest" description="Disordered" evidence="15">
    <location>
        <begin position="868"/>
        <end position="893"/>
    </location>
</feature>
<comment type="similarity">
    <text evidence="11">Belongs to the protein kinase superfamily. Ser/Thr protein kinase family. CDPK subfamily.</text>
</comment>
<feature type="compositionally biased region" description="Low complexity" evidence="15">
    <location>
        <begin position="83"/>
        <end position="93"/>
    </location>
</feature>
<keyword evidence="8 18" id="KW-0418">Kinase</keyword>
<dbReference type="Gene3D" id="1.10.238.10">
    <property type="entry name" value="EF-hand"/>
    <property type="match status" value="1"/>
</dbReference>
<dbReference type="PROSITE" id="PS50222">
    <property type="entry name" value="EF_HAND_2"/>
    <property type="match status" value="2"/>
</dbReference>
<feature type="compositionally biased region" description="Acidic residues" evidence="15">
    <location>
        <begin position="515"/>
        <end position="525"/>
    </location>
</feature>
<evidence type="ECO:0000256" key="7">
    <source>
        <dbReference type="ARBA" id="ARBA00022741"/>
    </source>
</evidence>
<evidence type="ECO:0000256" key="8">
    <source>
        <dbReference type="ARBA" id="ARBA00022777"/>
    </source>
</evidence>
<dbReference type="OMA" id="SCATGCL"/>
<feature type="region of interest" description="Disordered" evidence="15">
    <location>
        <begin position="1399"/>
        <end position="1431"/>
    </location>
</feature>
<feature type="binding site" evidence="14">
    <location>
        <position position="246"/>
    </location>
    <ligand>
        <name>ATP</name>
        <dbReference type="ChEBI" id="CHEBI:30616"/>
    </ligand>
</feature>
<dbReference type="GO" id="GO:0004674">
    <property type="term" value="F:protein serine/threonine kinase activity"/>
    <property type="evidence" value="ECO:0007669"/>
    <property type="project" value="UniProtKB-KW"/>
</dbReference>
<evidence type="ECO:0000259" key="16">
    <source>
        <dbReference type="PROSITE" id="PS50011"/>
    </source>
</evidence>
<feature type="compositionally biased region" description="Low complexity" evidence="15">
    <location>
        <begin position="1537"/>
        <end position="1576"/>
    </location>
</feature>
<feature type="compositionally biased region" description="Low complexity" evidence="15">
    <location>
        <begin position="987"/>
        <end position="996"/>
    </location>
</feature>
<dbReference type="GO" id="GO:0005524">
    <property type="term" value="F:ATP binding"/>
    <property type="evidence" value="ECO:0007669"/>
    <property type="project" value="UniProtKB-UniRule"/>
</dbReference>
<comment type="cofactor">
    <cofactor evidence="1">
        <name>Mg(2+)</name>
        <dbReference type="ChEBI" id="CHEBI:18420"/>
    </cofactor>
</comment>
<dbReference type="InterPro" id="IPR018247">
    <property type="entry name" value="EF_Hand_1_Ca_BS"/>
</dbReference>
<keyword evidence="3" id="KW-0723">Serine/threonine-protein kinase</keyword>
<evidence type="ECO:0000256" key="15">
    <source>
        <dbReference type="SAM" id="MobiDB-lite"/>
    </source>
</evidence>
<dbReference type="OrthoDB" id="1738954at2759"/>
<reference evidence="18" key="1">
    <citation type="submission" date="2013-10" db="EMBL/GenBank/DDBJ databases">
        <title>Genomic analysis of the causative agents of coccidiosis in chickens.</title>
        <authorList>
            <person name="Reid A.J."/>
            <person name="Blake D."/>
            <person name="Billington K."/>
            <person name="Browne H."/>
            <person name="Dunn M."/>
            <person name="Hung S."/>
            <person name="Kawahara F."/>
            <person name="Miranda-Saavedra D."/>
            <person name="Mourier T."/>
            <person name="Nagra H."/>
            <person name="Otto T.D."/>
            <person name="Rawlings N."/>
            <person name="Sanchez A."/>
            <person name="Sanders M."/>
            <person name="Subramaniam C."/>
            <person name="Tay Y."/>
            <person name="Dear P."/>
            <person name="Doerig C."/>
            <person name="Gruber A."/>
            <person name="Parkinson J."/>
            <person name="Shirley M."/>
            <person name="Wan K.L."/>
            <person name="Berriman M."/>
            <person name="Tomley F."/>
            <person name="Pain A."/>
        </authorList>
    </citation>
    <scope>NUCLEOTIDE SEQUENCE [LARGE SCALE GENOMIC DNA]</scope>
    <source>
        <strain evidence="18">Houghton</strain>
    </source>
</reference>
<keyword evidence="4" id="KW-0808">Transferase</keyword>
<feature type="domain" description="EF-hand" evidence="17">
    <location>
        <begin position="1471"/>
        <end position="1506"/>
    </location>
</feature>
<reference evidence="18" key="2">
    <citation type="submission" date="2013-10" db="EMBL/GenBank/DDBJ databases">
        <authorList>
            <person name="Aslett M."/>
        </authorList>
    </citation>
    <scope>NUCLEOTIDE SEQUENCE [LARGE SCALE GENOMIC DNA]</scope>
    <source>
        <strain evidence="18">Houghton</strain>
    </source>
</reference>
<feature type="compositionally biased region" description="Low complexity" evidence="15">
    <location>
        <begin position="739"/>
        <end position="754"/>
    </location>
</feature>
<keyword evidence="19" id="KW-1185">Reference proteome</keyword>
<dbReference type="SMART" id="SM00220">
    <property type="entry name" value="S_TKc"/>
    <property type="match status" value="1"/>
</dbReference>
<evidence type="ECO:0000256" key="13">
    <source>
        <dbReference type="ARBA" id="ARBA00048679"/>
    </source>
</evidence>
<feature type="compositionally biased region" description="Polar residues" evidence="15">
    <location>
        <begin position="997"/>
        <end position="1007"/>
    </location>
</feature>
<dbReference type="Pfam" id="PF00069">
    <property type="entry name" value="Pkinase"/>
    <property type="match status" value="2"/>
</dbReference>
<dbReference type="InterPro" id="IPR050205">
    <property type="entry name" value="CDPK_Ser/Thr_kinases"/>
</dbReference>
<feature type="region of interest" description="Disordered" evidence="15">
    <location>
        <begin position="1536"/>
        <end position="1576"/>
    </location>
</feature>
<evidence type="ECO:0000256" key="3">
    <source>
        <dbReference type="ARBA" id="ARBA00022527"/>
    </source>
</evidence>
<evidence type="ECO:0000313" key="18">
    <source>
        <dbReference type="EMBL" id="CDJ39081.1"/>
    </source>
</evidence>
<name>U6KM58_EIMTE</name>
<feature type="compositionally biased region" description="Basic and acidic residues" evidence="15">
    <location>
        <begin position="868"/>
        <end position="878"/>
    </location>
</feature>
<keyword evidence="7 14" id="KW-0547">Nucleotide-binding</keyword>
<evidence type="ECO:0000313" key="19">
    <source>
        <dbReference type="Proteomes" id="UP000030747"/>
    </source>
</evidence>
<protein>
    <recommendedName>
        <fullName evidence="2">non-specific serine/threonine protein kinase</fullName>
        <ecNumber evidence="2">2.7.11.1</ecNumber>
    </recommendedName>
</protein>
<feature type="compositionally biased region" description="Polar residues" evidence="15">
    <location>
        <begin position="423"/>
        <end position="446"/>
    </location>
</feature>
<keyword evidence="10 14" id="KW-0067">ATP-binding</keyword>
<evidence type="ECO:0000256" key="4">
    <source>
        <dbReference type="ARBA" id="ARBA00022679"/>
    </source>
</evidence>
<keyword evidence="5" id="KW-0479">Metal-binding</keyword>
<feature type="region of interest" description="Disordered" evidence="15">
    <location>
        <begin position="423"/>
        <end position="472"/>
    </location>
</feature>
<evidence type="ECO:0000256" key="6">
    <source>
        <dbReference type="ARBA" id="ARBA00022737"/>
    </source>
</evidence>
<dbReference type="InterPro" id="IPR000719">
    <property type="entry name" value="Prot_kinase_dom"/>
</dbReference>
<feature type="domain" description="Protein kinase" evidence="16">
    <location>
        <begin position="217"/>
        <end position="630"/>
    </location>
</feature>
<feature type="region of interest" description="Disordered" evidence="15">
    <location>
        <begin position="507"/>
        <end position="542"/>
    </location>
</feature>
<comment type="catalytic activity">
    <reaction evidence="12">
        <text>L-threonyl-[protein] + ATP = O-phospho-L-threonyl-[protein] + ADP + H(+)</text>
        <dbReference type="Rhea" id="RHEA:46608"/>
        <dbReference type="Rhea" id="RHEA-COMP:11060"/>
        <dbReference type="Rhea" id="RHEA-COMP:11605"/>
        <dbReference type="ChEBI" id="CHEBI:15378"/>
        <dbReference type="ChEBI" id="CHEBI:30013"/>
        <dbReference type="ChEBI" id="CHEBI:30616"/>
        <dbReference type="ChEBI" id="CHEBI:61977"/>
        <dbReference type="ChEBI" id="CHEBI:456216"/>
        <dbReference type="EC" id="2.7.11.1"/>
    </reaction>
</comment>
<evidence type="ECO:0000256" key="11">
    <source>
        <dbReference type="ARBA" id="ARBA00024334"/>
    </source>
</evidence>
<accession>U6KM58</accession>
<feature type="compositionally biased region" description="Low complexity" evidence="15">
    <location>
        <begin position="1399"/>
        <end position="1410"/>
    </location>
</feature>
<dbReference type="InterPro" id="IPR011009">
    <property type="entry name" value="Kinase-like_dom_sf"/>
</dbReference>
<dbReference type="Proteomes" id="UP000030747">
    <property type="component" value="Unassembled WGS sequence"/>
</dbReference>
<evidence type="ECO:0000256" key="14">
    <source>
        <dbReference type="PROSITE-ProRule" id="PRU10141"/>
    </source>
</evidence>
<feature type="domain" description="EF-hand" evidence="17">
    <location>
        <begin position="1631"/>
        <end position="1666"/>
    </location>
</feature>
<dbReference type="EC" id="2.7.11.1" evidence="2"/>
<feature type="compositionally biased region" description="Low complexity" evidence="15">
    <location>
        <begin position="447"/>
        <end position="466"/>
    </location>
</feature>
<dbReference type="Gene3D" id="1.10.510.10">
    <property type="entry name" value="Transferase(Phosphotransferase) domain 1"/>
    <property type="match status" value="2"/>
</dbReference>
<feature type="compositionally biased region" description="Low complexity" evidence="15">
    <location>
        <begin position="104"/>
        <end position="130"/>
    </location>
</feature>
<dbReference type="PANTHER" id="PTHR24349">
    <property type="entry name" value="SERINE/THREONINE-PROTEIN KINASE"/>
    <property type="match status" value="1"/>
</dbReference>
<keyword evidence="6" id="KW-0677">Repeat</keyword>
<dbReference type="InterPro" id="IPR017441">
    <property type="entry name" value="Protein_kinase_ATP_BS"/>
</dbReference>
<feature type="compositionally biased region" description="Low complexity" evidence="15">
    <location>
        <begin position="526"/>
        <end position="537"/>
    </location>
</feature>
<dbReference type="PROSITE" id="PS50011">
    <property type="entry name" value="PROTEIN_KINASE_DOM"/>
    <property type="match status" value="1"/>
</dbReference>
<feature type="compositionally biased region" description="Polar residues" evidence="15">
    <location>
        <begin position="1411"/>
        <end position="1428"/>
    </location>
</feature>
<comment type="catalytic activity">
    <reaction evidence="13">
        <text>L-seryl-[protein] + ATP = O-phospho-L-seryl-[protein] + ADP + H(+)</text>
        <dbReference type="Rhea" id="RHEA:17989"/>
        <dbReference type="Rhea" id="RHEA-COMP:9863"/>
        <dbReference type="Rhea" id="RHEA-COMP:11604"/>
        <dbReference type="ChEBI" id="CHEBI:15378"/>
        <dbReference type="ChEBI" id="CHEBI:29999"/>
        <dbReference type="ChEBI" id="CHEBI:30616"/>
        <dbReference type="ChEBI" id="CHEBI:83421"/>
        <dbReference type="ChEBI" id="CHEBI:456216"/>
        <dbReference type="EC" id="2.7.11.1"/>
    </reaction>
</comment>
<evidence type="ECO:0000256" key="9">
    <source>
        <dbReference type="ARBA" id="ARBA00022837"/>
    </source>
</evidence>
<gene>
    <name evidence="18" type="ORF">ETH_00029770</name>
</gene>
<evidence type="ECO:0000259" key="17">
    <source>
        <dbReference type="PROSITE" id="PS50222"/>
    </source>
</evidence>
<evidence type="ECO:0000256" key="10">
    <source>
        <dbReference type="ARBA" id="ARBA00022840"/>
    </source>
</evidence>
<feature type="region of interest" description="Disordered" evidence="15">
    <location>
        <begin position="739"/>
        <end position="758"/>
    </location>
</feature>
<dbReference type="RefSeq" id="XP_013229836.1">
    <property type="nucleotide sequence ID" value="XM_013374382.1"/>
</dbReference>
<dbReference type="FunFam" id="3.30.200.20:FF:000315">
    <property type="entry name" value="Calcium-dependent protein kinase 3"/>
    <property type="match status" value="1"/>
</dbReference>
<evidence type="ECO:0000256" key="5">
    <source>
        <dbReference type="ARBA" id="ARBA00022723"/>
    </source>
</evidence>
<evidence type="ECO:0000256" key="1">
    <source>
        <dbReference type="ARBA" id="ARBA00001946"/>
    </source>
</evidence>
<evidence type="ECO:0000256" key="12">
    <source>
        <dbReference type="ARBA" id="ARBA00047899"/>
    </source>
</evidence>
<evidence type="ECO:0000256" key="2">
    <source>
        <dbReference type="ARBA" id="ARBA00012513"/>
    </source>
</evidence>
<dbReference type="EMBL" id="HG674134">
    <property type="protein sequence ID" value="CDJ39081.1"/>
    <property type="molecule type" value="Genomic_DNA"/>
</dbReference>
<proteinExistence type="inferred from homology"/>
<dbReference type="CDD" id="cd00051">
    <property type="entry name" value="EFh"/>
    <property type="match status" value="1"/>
</dbReference>
<dbReference type="InterPro" id="IPR002048">
    <property type="entry name" value="EF_hand_dom"/>
</dbReference>
<dbReference type="GO" id="GO:0005509">
    <property type="term" value="F:calcium ion binding"/>
    <property type="evidence" value="ECO:0007669"/>
    <property type="project" value="InterPro"/>
</dbReference>
<dbReference type="GeneID" id="25255033"/>
<feature type="region of interest" description="Disordered" evidence="15">
    <location>
        <begin position="1"/>
        <end position="130"/>
    </location>
</feature>
<sequence>MAMKAVTLSRRTRPPNPSVSGVDIQTPAGEVVSCAEHGEPEASGAGNDSLSGNGSSSGNGRISRCSSGAHSNRTADLPQPLRATTAAATVAKATEPEAEASPDTPTVEEAAASAPSVAPEAAQLEAAGPGPAAATAAAAAATAFQAPDWSRTPGHVGKAANIPVEELQRLYGADDRDDAKDYTYPLRVILNCKGLHSEFHPESGLATGLTSKIFQHYVLKQRIGAGSWGEVFVAIERLSGIQRAVKRIPKSTPHAVAMAREEVALMREIDHPNIVKVFECFDDTAYFFVVMELCRGGELFDELAKSAPCSGRCCLSGSCVHPRFSRQEAALIMYQVLAAAHCCHQHGICHRDIKPENFLLAEPGSLTLKLTDFGLARRFCRRPSAPRRESLLDLVEAAVAAGVAASSPAIPLASPCCPRDSVSAASSALDESQHQSENLTGLNDNGQQQQQQQRQQEQQQQEQQQQEQEDGKRLLRSIAGTVCFAAPEVLRLSADLVEKTNAIKLQQQKQRQHEEEDGSFQEESQEQQQRQGSQEQQEQQDRPQLLGYDGERADAWSCGVMLYLLLCGELPFDGPDDATVAYNVLHGKLKFTHPVWKEVSAETLELVVALLEPDPAWRLLVGEALGSSFFSSLLPLHLPIPAAAAANALVPTSVSGTWSSRRLSPLRCVSSLAACNAADTRRCRCTSMPHLSPLTCSAAGPEASLSAAAAAAAAAVAAGLAVSPAAASSCCNGTKPIAGGQSSRSGRGSVSCQGTAAQTSPDSFLTATVADGTPKEAEIAAATEDEKCQEECSGNRSLAASATARLLGQRIAGLCRLIETCAAVAAASTAAEVTKCVSSLPFGRGLSGVPKWPWEGIDALPDMAAVEKRTDGEVHNREEEESEQQQQPATVGSRPRLKFLEDSRCFLCWCSNTTARNYGSISNSSSCSGDSSSNSNFNGYIEGALSCSRDRLSAHSWSCATGCLSHPGGNCCTSKGSCGCSRRRLESSSTDSSSYRNWDSCSSNPCEASSPPLSLRRKRYKAKTRSLLQSLGVPTGMLQRRDSSSSCCSRLSSRRGSSMPIEMAHLGTVGDIWVHQVPQIASPHPVVCSPFDAIGSTTATAAVGVAPTTPAALAGATAAAATLAMQEAAAAGKGATVLCEAGSTLPPLQQVPPQRPVQPLQQQLQQQLQQVVQASLGDLCNAEAPREREPHLHIPRRVAFALQWLQTLTAASVPNNNNSSNNFAALAGVGCLASIWAGSQQIEQQQEPLSYVCTLGQQELHLLHYTAAAEELLRRLRAATQGPLLRRQALLALAVAVRGSAPPSPSPSVGQQLLHLPHTCGDPSYNRYNNSSTPSCSSSRADFAAATGGVDWICCSCKGARPLPSCCCICHSASNPRHIPGCNSQQALLVLQTASTSSTGTSSNHAAGSGQTHSSSVSDIRSHQQQHGGDSYTCPVRCLKSSPCISELHSNSSSSGRLRGSRNEAGEELLRERRLLQLLFLSFDQDGDGLLSYRDFADGMLSLLLLAAILGQLSLQAEEDTAQDKAAAALGVGAPPQQLGQQQQERQQQHPQRQDTQQQGEEQQQTEEAVQQQQQDSQLQDEDAWVSWVSRWLLLHFELLLLGAEIDGDGSGAIELSEFLAATLDSSLLASQPSLRKAAFRMLDRSGDGVLGLSDLKACIKETSLSHENPEALDVQLHAILRAGDIDGDGRVTLQVSA</sequence>
<dbReference type="InterPro" id="IPR008271">
    <property type="entry name" value="Ser/Thr_kinase_AS"/>
</dbReference>
<dbReference type="SMART" id="SM00054">
    <property type="entry name" value="EFh"/>
    <property type="match status" value="3"/>
</dbReference>
<dbReference type="PROSITE" id="PS00107">
    <property type="entry name" value="PROTEIN_KINASE_ATP"/>
    <property type="match status" value="1"/>
</dbReference>
<dbReference type="SUPFAM" id="SSF47473">
    <property type="entry name" value="EF-hand"/>
    <property type="match status" value="1"/>
</dbReference>
<dbReference type="VEuPathDB" id="ToxoDB:ETH2_1004600"/>
<dbReference type="VEuPathDB" id="ToxoDB:ETH_00029770"/>
<organism evidence="18 19">
    <name type="scientific">Eimeria tenella</name>
    <name type="common">Coccidian parasite</name>
    <dbReference type="NCBI Taxonomy" id="5802"/>
    <lineage>
        <taxon>Eukaryota</taxon>
        <taxon>Sar</taxon>
        <taxon>Alveolata</taxon>
        <taxon>Apicomplexa</taxon>
        <taxon>Conoidasida</taxon>
        <taxon>Coccidia</taxon>
        <taxon>Eucoccidiorida</taxon>
        <taxon>Eimeriorina</taxon>
        <taxon>Eimeriidae</taxon>
        <taxon>Eimeria</taxon>
    </lineage>
</organism>
<dbReference type="InterPro" id="IPR011992">
    <property type="entry name" value="EF-hand-dom_pair"/>
</dbReference>
<feature type="compositionally biased region" description="Low complexity" evidence="15">
    <location>
        <begin position="43"/>
        <end position="68"/>
    </location>
</feature>
<dbReference type="SUPFAM" id="SSF56112">
    <property type="entry name" value="Protein kinase-like (PK-like)"/>
    <property type="match status" value="1"/>
</dbReference>